<dbReference type="PIRSF" id="PIRSF008153">
    <property type="entry name" value="FMR1_interacting"/>
    <property type="match status" value="1"/>
</dbReference>
<reference evidence="1" key="1">
    <citation type="submission" date="2023-04" db="EMBL/GenBank/DDBJ databases">
        <title>Chromosome-level genome of Chaenocephalus aceratus.</title>
        <authorList>
            <person name="Park H."/>
        </authorList>
    </citation>
    <scope>NUCLEOTIDE SEQUENCE</scope>
    <source>
        <strain evidence="1">DE</strain>
        <tissue evidence="1">Muscle</tissue>
    </source>
</reference>
<name>A0AAD9C7H8_DISEL</name>
<dbReference type="AlphaFoldDB" id="A0AAD9C7H8"/>
<evidence type="ECO:0000313" key="1">
    <source>
        <dbReference type="EMBL" id="KAK1897357.1"/>
    </source>
</evidence>
<dbReference type="GO" id="GO:0031267">
    <property type="term" value="F:small GTPase binding"/>
    <property type="evidence" value="ECO:0007669"/>
    <property type="project" value="InterPro"/>
</dbReference>
<evidence type="ECO:0000313" key="2">
    <source>
        <dbReference type="Proteomes" id="UP001228049"/>
    </source>
</evidence>
<keyword evidence="2" id="KW-1185">Reference proteome</keyword>
<dbReference type="InterPro" id="IPR008081">
    <property type="entry name" value="Cytoplasmic_FMR1-int"/>
</dbReference>
<dbReference type="Proteomes" id="UP001228049">
    <property type="component" value="Unassembled WGS sequence"/>
</dbReference>
<accession>A0AAD9C7H8</accession>
<sequence length="350" mass="40279">MTDFVFSRGDTDLERTQKTERETLTGELITLNLAYSSIFSTYRNFVGPPHIKVMCRLLGYQGIAVVMEELLKVVKSLLQGTIMQYVKTLMEVMPKICRLPRHEYGSPGILEFFHHQLKDIVDEQSLSQEEVCDLLHAAPFQNILPRVHVKEGERLDAKMKRLEQKYTALHLVPLIERLGTPQQIAIAREGDLLTKERLCCGLSMFEVILTRVRGFLDDPIWRGPLPSNGVMHVDECVEFHRLWSAMQQCFGDGLHWAGCMIISLLGQHRRFDILDFSYHLLKVQKHDGKDEVIKSVPLKKMVDRIRRFQVINNEVFSILNKYLKAGDGENMPVEHVRCFQPPIHQSLASS</sequence>
<comment type="caution">
    <text evidence="1">The sequence shown here is derived from an EMBL/GenBank/DDBJ whole genome shotgun (WGS) entry which is preliminary data.</text>
</comment>
<protein>
    <submittedName>
        <fullName evidence="1">Cytoplasmic FMR1-interacting protein 1 like</fullName>
    </submittedName>
</protein>
<dbReference type="PANTHER" id="PTHR12195">
    <property type="entry name" value="CYTOPLASMIC FMR1-INTERACTING PROTEIN-RELATED"/>
    <property type="match status" value="1"/>
</dbReference>
<dbReference type="GO" id="GO:0030833">
    <property type="term" value="P:regulation of actin filament polymerization"/>
    <property type="evidence" value="ECO:0007669"/>
    <property type="project" value="InterPro"/>
</dbReference>
<dbReference type="EMBL" id="JASDAP010000009">
    <property type="protein sequence ID" value="KAK1897357.1"/>
    <property type="molecule type" value="Genomic_DNA"/>
</dbReference>
<gene>
    <name evidence="1" type="ORF">KUDE01_016889</name>
</gene>
<dbReference type="Pfam" id="PF05994">
    <property type="entry name" value="FragX_IP"/>
    <property type="match status" value="1"/>
</dbReference>
<organism evidence="1 2">
    <name type="scientific">Dissostichus eleginoides</name>
    <name type="common">Patagonian toothfish</name>
    <name type="synonym">Dissostichus amissus</name>
    <dbReference type="NCBI Taxonomy" id="100907"/>
    <lineage>
        <taxon>Eukaryota</taxon>
        <taxon>Metazoa</taxon>
        <taxon>Chordata</taxon>
        <taxon>Craniata</taxon>
        <taxon>Vertebrata</taxon>
        <taxon>Euteleostomi</taxon>
        <taxon>Actinopterygii</taxon>
        <taxon>Neopterygii</taxon>
        <taxon>Teleostei</taxon>
        <taxon>Neoteleostei</taxon>
        <taxon>Acanthomorphata</taxon>
        <taxon>Eupercaria</taxon>
        <taxon>Perciformes</taxon>
        <taxon>Notothenioidei</taxon>
        <taxon>Nototheniidae</taxon>
        <taxon>Dissostichus</taxon>
    </lineage>
</organism>
<proteinExistence type="predicted"/>
<dbReference type="PRINTS" id="PR01698">
    <property type="entry name" value="CYTOFMRPINTP"/>
</dbReference>